<sequence length="61" mass="7140">MVITESYLKVHLKPIRACLYSALKQPESVIFVSTTFMFLHCYTFYLLDLSMRTFLCILVVT</sequence>
<protein>
    <submittedName>
        <fullName evidence="2">Uncharacterized protein</fullName>
    </submittedName>
</protein>
<feature type="transmembrane region" description="Helical" evidence="1">
    <location>
        <begin position="29"/>
        <end position="47"/>
    </location>
</feature>
<dbReference type="Proteomes" id="UP001209878">
    <property type="component" value="Unassembled WGS sequence"/>
</dbReference>
<keyword evidence="3" id="KW-1185">Reference proteome</keyword>
<keyword evidence="1" id="KW-1133">Transmembrane helix</keyword>
<dbReference type="EMBL" id="JAODUO010000002">
    <property type="protein sequence ID" value="KAK2194162.1"/>
    <property type="molecule type" value="Genomic_DNA"/>
</dbReference>
<accession>A0AAD9PGK6</accession>
<evidence type="ECO:0000313" key="2">
    <source>
        <dbReference type="EMBL" id="KAK2194162.1"/>
    </source>
</evidence>
<evidence type="ECO:0000256" key="1">
    <source>
        <dbReference type="SAM" id="Phobius"/>
    </source>
</evidence>
<comment type="caution">
    <text evidence="2">The sequence shown here is derived from an EMBL/GenBank/DDBJ whole genome shotgun (WGS) entry which is preliminary data.</text>
</comment>
<dbReference type="AlphaFoldDB" id="A0AAD9PGK6"/>
<proteinExistence type="predicted"/>
<keyword evidence="1" id="KW-0812">Transmembrane</keyword>
<organism evidence="2 3">
    <name type="scientific">Ridgeia piscesae</name>
    <name type="common">Tubeworm</name>
    <dbReference type="NCBI Taxonomy" id="27915"/>
    <lineage>
        <taxon>Eukaryota</taxon>
        <taxon>Metazoa</taxon>
        <taxon>Spiralia</taxon>
        <taxon>Lophotrochozoa</taxon>
        <taxon>Annelida</taxon>
        <taxon>Polychaeta</taxon>
        <taxon>Sedentaria</taxon>
        <taxon>Canalipalpata</taxon>
        <taxon>Sabellida</taxon>
        <taxon>Siboglinidae</taxon>
        <taxon>Ridgeia</taxon>
    </lineage>
</organism>
<evidence type="ECO:0000313" key="3">
    <source>
        <dbReference type="Proteomes" id="UP001209878"/>
    </source>
</evidence>
<name>A0AAD9PGK6_RIDPI</name>
<keyword evidence="1" id="KW-0472">Membrane</keyword>
<reference evidence="2" key="1">
    <citation type="journal article" date="2023" name="Mol. Biol. Evol.">
        <title>Third-Generation Sequencing Reveals the Adaptive Role of the Epigenome in Three Deep-Sea Polychaetes.</title>
        <authorList>
            <person name="Perez M."/>
            <person name="Aroh O."/>
            <person name="Sun Y."/>
            <person name="Lan Y."/>
            <person name="Juniper S.K."/>
            <person name="Young C.R."/>
            <person name="Angers B."/>
            <person name="Qian P.Y."/>
        </authorList>
    </citation>
    <scope>NUCLEOTIDE SEQUENCE</scope>
    <source>
        <strain evidence="2">R07B-5</strain>
    </source>
</reference>
<gene>
    <name evidence="2" type="ORF">NP493_2g16025</name>
</gene>